<reference evidence="7 8" key="1">
    <citation type="journal article" date="2015" name="Genome Announc.">
        <title>Expanding the biotechnology potential of lactobacilli through comparative genomics of 213 strains and associated genera.</title>
        <authorList>
            <person name="Sun Z."/>
            <person name="Harris H.M."/>
            <person name="McCann A."/>
            <person name="Guo C."/>
            <person name="Argimon S."/>
            <person name="Zhang W."/>
            <person name="Yang X."/>
            <person name="Jeffery I.B."/>
            <person name="Cooney J.C."/>
            <person name="Kagawa T.F."/>
            <person name="Liu W."/>
            <person name="Song Y."/>
            <person name="Salvetti E."/>
            <person name="Wrobel A."/>
            <person name="Rasinkangas P."/>
            <person name="Parkhill J."/>
            <person name="Rea M.C."/>
            <person name="O'Sullivan O."/>
            <person name="Ritari J."/>
            <person name="Douillard F.P."/>
            <person name="Paul Ross R."/>
            <person name="Yang R."/>
            <person name="Briner A.E."/>
            <person name="Felis G.E."/>
            <person name="de Vos W.M."/>
            <person name="Barrangou R."/>
            <person name="Klaenhammer T.R."/>
            <person name="Caufield P.W."/>
            <person name="Cui Y."/>
            <person name="Zhang H."/>
            <person name="O'Toole P.W."/>
        </authorList>
    </citation>
    <scope>NUCLEOTIDE SEQUENCE [LARGE SCALE GENOMIC DNA]</scope>
    <source>
        <strain evidence="7 8">DSM 22689</strain>
    </source>
</reference>
<evidence type="ECO:0000256" key="2">
    <source>
        <dbReference type="ARBA" id="ARBA00005790"/>
    </source>
</evidence>
<dbReference type="STRING" id="1423745.GCA_001311215_00732"/>
<dbReference type="GO" id="GO:0005829">
    <property type="term" value="C:cytosol"/>
    <property type="evidence" value="ECO:0007669"/>
    <property type="project" value="TreeGrafter"/>
</dbReference>
<evidence type="ECO:0000256" key="5">
    <source>
        <dbReference type="ARBA" id="ARBA00048594"/>
    </source>
</evidence>
<evidence type="ECO:0000313" key="7">
    <source>
        <dbReference type="EMBL" id="KRM90544.1"/>
    </source>
</evidence>
<dbReference type="InterPro" id="IPR008145">
    <property type="entry name" value="GK/Ca_channel_bsu"/>
</dbReference>
<keyword evidence="4 7" id="KW-0418">Kinase</keyword>
<dbReference type="Pfam" id="PF00625">
    <property type="entry name" value="Guanylate_kin"/>
    <property type="match status" value="1"/>
</dbReference>
<comment type="catalytic activity">
    <reaction evidence="5">
        <text>GMP + ATP = GDP + ADP</text>
        <dbReference type="Rhea" id="RHEA:20780"/>
        <dbReference type="ChEBI" id="CHEBI:30616"/>
        <dbReference type="ChEBI" id="CHEBI:58115"/>
        <dbReference type="ChEBI" id="CHEBI:58189"/>
        <dbReference type="ChEBI" id="CHEBI:456216"/>
        <dbReference type="EC" id="2.7.4.8"/>
    </reaction>
</comment>
<comment type="caution">
    <text evidence="7">The sequence shown here is derived from an EMBL/GenBank/DDBJ whole genome shotgun (WGS) entry which is preliminary data.</text>
</comment>
<proteinExistence type="inferred from homology"/>
<evidence type="ECO:0000313" key="8">
    <source>
        <dbReference type="Proteomes" id="UP000051586"/>
    </source>
</evidence>
<dbReference type="Gene3D" id="3.40.50.300">
    <property type="entry name" value="P-loop containing nucleotide triphosphate hydrolases"/>
    <property type="match status" value="1"/>
</dbReference>
<dbReference type="EMBL" id="AYZI01000008">
    <property type="protein sequence ID" value="KRM90544.1"/>
    <property type="molecule type" value="Genomic_DNA"/>
</dbReference>
<dbReference type="PANTHER" id="PTHR23117:SF13">
    <property type="entry name" value="GUANYLATE KINASE"/>
    <property type="match status" value="1"/>
</dbReference>
<dbReference type="Proteomes" id="UP000051586">
    <property type="component" value="Unassembled WGS sequence"/>
</dbReference>
<comment type="function">
    <text evidence="1">Essential for recycling GMP and indirectly, cGMP.</text>
</comment>
<comment type="similarity">
    <text evidence="2">Belongs to the guanylate kinase family.</text>
</comment>
<dbReference type="PANTHER" id="PTHR23117">
    <property type="entry name" value="GUANYLATE KINASE-RELATED"/>
    <property type="match status" value="1"/>
</dbReference>
<evidence type="ECO:0000256" key="4">
    <source>
        <dbReference type="ARBA" id="ARBA00022777"/>
    </source>
</evidence>
<keyword evidence="3" id="KW-0808">Transferase</keyword>
<organism evidence="7 8">
    <name type="scientific">Fructilactobacillus florum DSM 22689 = JCM 16035</name>
    <dbReference type="NCBI Taxonomy" id="1423745"/>
    <lineage>
        <taxon>Bacteria</taxon>
        <taxon>Bacillati</taxon>
        <taxon>Bacillota</taxon>
        <taxon>Bacilli</taxon>
        <taxon>Lactobacillales</taxon>
        <taxon>Lactobacillaceae</taxon>
        <taxon>Fructilactobacillus</taxon>
    </lineage>
</organism>
<sequence length="188" mass="21271">MEMTIVKQLIVLTGAAGTGKTTVQDYLTETYGIPAIVTHTTRLPRRGEQAGRDYYFETPASFAKLHLLEQVHYAGHQYGSSYEGLQRAWQKGSICSIVLDTAGAQTYVKALGRQVIVLVLQLPSRTVQQHRMQVRGDQLVAIQNRLDSPENQRDWTFSLPPSGNFYQITNQDWKTTVKRLDEIMEKLS</sequence>
<accession>A0A0R2CH48</accession>
<name>A0A0R2CH48_9LACO</name>
<evidence type="ECO:0000259" key="6">
    <source>
        <dbReference type="PROSITE" id="PS50052"/>
    </source>
</evidence>
<evidence type="ECO:0000256" key="3">
    <source>
        <dbReference type="ARBA" id="ARBA00022679"/>
    </source>
</evidence>
<gene>
    <name evidence="7" type="ORF">FC87_GL001230</name>
</gene>
<feature type="domain" description="Guanylate kinase-like" evidence="6">
    <location>
        <begin position="7"/>
        <end position="185"/>
    </location>
</feature>
<dbReference type="SMART" id="SM00072">
    <property type="entry name" value="GuKc"/>
    <property type="match status" value="1"/>
</dbReference>
<dbReference type="PROSITE" id="PS50052">
    <property type="entry name" value="GUANYLATE_KINASE_2"/>
    <property type="match status" value="1"/>
</dbReference>
<dbReference type="InterPro" id="IPR008144">
    <property type="entry name" value="Guanylate_kin-like_dom"/>
</dbReference>
<dbReference type="AlphaFoldDB" id="A0A0R2CH48"/>
<protein>
    <submittedName>
        <fullName evidence="7">Guanylate kinase</fullName>
    </submittedName>
</protein>
<dbReference type="PATRIC" id="fig|1423745.4.peg.1296"/>
<evidence type="ECO:0000256" key="1">
    <source>
        <dbReference type="ARBA" id="ARBA00003531"/>
    </source>
</evidence>
<dbReference type="InterPro" id="IPR027417">
    <property type="entry name" value="P-loop_NTPase"/>
</dbReference>
<dbReference type="GO" id="GO:0004385">
    <property type="term" value="F:GMP kinase activity"/>
    <property type="evidence" value="ECO:0007669"/>
    <property type="project" value="UniProtKB-EC"/>
</dbReference>
<dbReference type="SUPFAM" id="SSF52540">
    <property type="entry name" value="P-loop containing nucleoside triphosphate hydrolases"/>
    <property type="match status" value="1"/>
</dbReference>